<accession>A0ABV3IPI3</accession>
<organism evidence="1 2">
    <name type="scientific">Streptomyces roseoverticillatus</name>
    <dbReference type="NCBI Taxonomy" id="66429"/>
    <lineage>
        <taxon>Bacteria</taxon>
        <taxon>Bacillati</taxon>
        <taxon>Actinomycetota</taxon>
        <taxon>Actinomycetes</taxon>
        <taxon>Kitasatosporales</taxon>
        <taxon>Streptomycetaceae</taxon>
        <taxon>Streptomyces</taxon>
    </lineage>
</organism>
<dbReference type="EMBL" id="JBFASG010000003">
    <property type="protein sequence ID" value="MEV4922125.1"/>
    <property type="molecule type" value="Genomic_DNA"/>
</dbReference>
<dbReference type="Proteomes" id="UP001552479">
    <property type="component" value="Unassembled WGS sequence"/>
</dbReference>
<reference evidence="1 2" key="1">
    <citation type="submission" date="2024-06" db="EMBL/GenBank/DDBJ databases">
        <title>The Natural Products Discovery Center: Release of the First 8490 Sequenced Strains for Exploring Actinobacteria Biosynthetic Diversity.</title>
        <authorList>
            <person name="Kalkreuter E."/>
            <person name="Kautsar S.A."/>
            <person name="Yang D."/>
            <person name="Bader C.D."/>
            <person name="Teijaro C.N."/>
            <person name="Fluegel L."/>
            <person name="Davis C.M."/>
            <person name="Simpson J.R."/>
            <person name="Lauterbach L."/>
            <person name="Steele A.D."/>
            <person name="Gui C."/>
            <person name="Meng S."/>
            <person name="Li G."/>
            <person name="Viehrig K."/>
            <person name="Ye F."/>
            <person name="Su P."/>
            <person name="Kiefer A.F."/>
            <person name="Nichols A."/>
            <person name="Cepeda A.J."/>
            <person name="Yan W."/>
            <person name="Fan B."/>
            <person name="Jiang Y."/>
            <person name="Adhikari A."/>
            <person name="Zheng C.-J."/>
            <person name="Schuster L."/>
            <person name="Cowan T.M."/>
            <person name="Smanski M.J."/>
            <person name="Chevrette M.G."/>
            <person name="De Carvalho L.P.S."/>
            <person name="Shen B."/>
        </authorList>
    </citation>
    <scope>NUCLEOTIDE SEQUENCE [LARGE SCALE GENOMIC DNA]</scope>
    <source>
        <strain evidence="1 2">NPDC053791</strain>
    </source>
</reference>
<evidence type="ECO:0000313" key="1">
    <source>
        <dbReference type="EMBL" id="MEV4922125.1"/>
    </source>
</evidence>
<protein>
    <submittedName>
        <fullName evidence="1">Uncharacterized protein</fullName>
    </submittedName>
</protein>
<gene>
    <name evidence="1" type="ORF">AB0L03_04635</name>
</gene>
<dbReference type="RefSeq" id="WP_366086821.1">
    <property type="nucleotide sequence ID" value="NZ_JBFASG010000003.1"/>
</dbReference>
<evidence type="ECO:0000313" key="2">
    <source>
        <dbReference type="Proteomes" id="UP001552479"/>
    </source>
</evidence>
<comment type="caution">
    <text evidence="1">The sequence shown here is derived from an EMBL/GenBank/DDBJ whole genome shotgun (WGS) entry which is preliminary data.</text>
</comment>
<sequence>MADMESMESFEQLHYALEELPDVAPQNPADHAEVNNVCLITLNGGGPITI</sequence>
<proteinExistence type="predicted"/>
<keyword evidence="2" id="KW-1185">Reference proteome</keyword>
<name>A0ABV3IPI3_9ACTN</name>